<feature type="domain" description="Anaphase-promoting complex subunit 1 beta-sandwich" evidence="9">
    <location>
        <begin position="1558"/>
        <end position="1622"/>
    </location>
</feature>
<evidence type="ECO:0000256" key="5">
    <source>
        <dbReference type="ARBA" id="ARBA00023306"/>
    </source>
</evidence>
<feature type="domain" description="Anaphase-promoting complex subunit 1 C-terminal" evidence="7">
    <location>
        <begin position="1663"/>
        <end position="1798"/>
    </location>
</feature>
<organism evidence="10 11">
    <name type="scientific">Porites evermanni</name>
    <dbReference type="NCBI Taxonomy" id="104178"/>
    <lineage>
        <taxon>Eukaryota</taxon>
        <taxon>Metazoa</taxon>
        <taxon>Cnidaria</taxon>
        <taxon>Anthozoa</taxon>
        <taxon>Hexacorallia</taxon>
        <taxon>Scleractinia</taxon>
        <taxon>Fungiina</taxon>
        <taxon>Poritidae</taxon>
        <taxon>Porites</taxon>
    </lineage>
</organism>
<dbReference type="InterPro" id="IPR011989">
    <property type="entry name" value="ARM-like"/>
</dbReference>
<dbReference type="Gene3D" id="1.25.10.10">
    <property type="entry name" value="Leucine-rich Repeat Variant"/>
    <property type="match status" value="2"/>
</dbReference>
<evidence type="ECO:0000256" key="4">
    <source>
        <dbReference type="ARBA" id="ARBA00022776"/>
    </source>
</evidence>
<protein>
    <recommendedName>
        <fullName evidence="12">Anaphase-promoting complex subunit 1</fullName>
    </recommendedName>
</protein>
<feature type="domain" description="Anaphase-promoting complex subunit 1 N-terminal" evidence="6">
    <location>
        <begin position="52"/>
        <end position="175"/>
    </location>
</feature>
<dbReference type="InterPro" id="IPR049255">
    <property type="entry name" value="Apc1_N"/>
</dbReference>
<accession>A0ABN8S8Z5</accession>
<dbReference type="InterPro" id="IPR041221">
    <property type="entry name" value="APC1_C"/>
</dbReference>
<dbReference type="Pfam" id="PF12859">
    <property type="entry name" value="ANAPC1"/>
    <property type="match status" value="1"/>
</dbReference>
<dbReference type="EMBL" id="CALNXI010002485">
    <property type="protein sequence ID" value="CAH3188191.1"/>
    <property type="molecule type" value="Genomic_DNA"/>
</dbReference>
<name>A0ABN8S8Z5_9CNID</name>
<feature type="domain" description="Anaphase-promoting complex subunit 1 middle" evidence="8">
    <location>
        <begin position="645"/>
        <end position="934"/>
    </location>
</feature>
<evidence type="ECO:0000256" key="3">
    <source>
        <dbReference type="ARBA" id="ARBA00022737"/>
    </source>
</evidence>
<evidence type="ECO:0000256" key="1">
    <source>
        <dbReference type="ARBA" id="ARBA00010547"/>
    </source>
</evidence>
<proteinExistence type="inferred from homology"/>
<dbReference type="Pfam" id="PF20518">
    <property type="entry name" value="Apc1_MidN"/>
    <property type="match status" value="1"/>
</dbReference>
<comment type="similarity">
    <text evidence="1">Belongs to the APC1 family.</text>
</comment>
<evidence type="ECO:0000313" key="10">
    <source>
        <dbReference type="EMBL" id="CAH3188191.1"/>
    </source>
</evidence>
<keyword evidence="11" id="KW-1185">Reference proteome</keyword>
<dbReference type="InterPro" id="IPR048971">
    <property type="entry name" value="Apc1_3rd"/>
</dbReference>
<feature type="non-terminal residue" evidence="10">
    <location>
        <position position="1811"/>
    </location>
</feature>
<dbReference type="InterPro" id="IPR024990">
    <property type="entry name" value="Apc1"/>
</dbReference>
<dbReference type="PANTHER" id="PTHR12827">
    <property type="entry name" value="MEIOTIC CHECKPOINT REGULATOR TSG24 FAMILY MEMBER"/>
    <property type="match status" value="1"/>
</dbReference>
<evidence type="ECO:0000256" key="2">
    <source>
        <dbReference type="ARBA" id="ARBA00022618"/>
    </source>
</evidence>
<evidence type="ECO:0000259" key="9">
    <source>
        <dbReference type="Pfam" id="PF21282"/>
    </source>
</evidence>
<dbReference type="PANTHER" id="PTHR12827:SF3">
    <property type="entry name" value="ANAPHASE-PROMOTING COMPLEX SUBUNIT 1"/>
    <property type="match status" value="1"/>
</dbReference>
<evidence type="ECO:0000313" key="11">
    <source>
        <dbReference type="Proteomes" id="UP001159427"/>
    </source>
</evidence>
<comment type="caution">
    <text evidence="10">The sequence shown here is derived from an EMBL/GenBank/DDBJ whole genome shotgun (WGS) entry which is preliminary data.</text>
</comment>
<reference evidence="10 11" key="1">
    <citation type="submission" date="2022-05" db="EMBL/GenBank/DDBJ databases">
        <authorList>
            <consortium name="Genoscope - CEA"/>
            <person name="William W."/>
        </authorList>
    </citation>
    <scope>NUCLEOTIDE SEQUENCE [LARGE SCALE GENOMIC DNA]</scope>
</reference>
<keyword evidence="4" id="KW-0498">Mitosis</keyword>
<evidence type="ECO:0000259" key="8">
    <source>
        <dbReference type="Pfam" id="PF20518"/>
    </source>
</evidence>
<sequence>MMIISSAKVENFEPFGKAFCSQHPLAASPCETQDGSLPKQGAESTNETCPKWKLQSVKENPDCYEELFVQNNTVVWSCGKSQKVRTIQKCYTAKKPVLDCLWSTFDLPSDCSNPAKENINTEGDASQSLCVVQEDCIDVLTKDGALFTITLPFPVSQVVSLQKGLLLERATTPGEVTGQKRDVPTVFSVMHPLDEPRPVTCKIQGKVCYICDPVVSVVFTCSDPALVMTYDSVIGLHSVWEVTKAKPEDCPASPTHSDHPPELPFSNILHLPMSVLSAGAHSRLSVSTPTQSFSPFRPYTPTSAIRAHVQSPTPIRLMSPLLSHMSHNRTMILSPAIADSPLGISLRSPLLVRSPPTSCSSSREESSWDSFQPLLPEVCLSQIWQETQIAVRHGTKGRASKAFITQDKAGASFLCYLLGQLNKLRGVEIIHEGESIQLVNPFEIIAKDAVPMERLNMMLVLEPNGTLVMYCGMVKGFQVHLPFFPVLKAGELSQVHTQEKVNSLTYFLLLSMVFSENRGIYISTVLFLLDMAAPVMLQELQVSSLRDAVSSTCNLELKDGTIYRMSLPLLSQNSAVLACLEALKGVIPASLVVQTHITCYISSQGPHSLASGGEWPQFAQCLLNLMGFPNDDKAKCDSPGLPAAKKSKTQAEDSGNSKAWELLMTTALHENFTRQEIGLQPINVNKSFKEERISLETQLNKDALLYRYIPSILFAWHLVYEDLKLDILWKDSLYPLARFLCSLAVDLGWHLYVEYYYRDFPDLFDGSWDVPSPMTKEKSKECFVPLCEEPPSIMQWLYRHLSGHQNGPFYLLPGATKRIFNVIMLYSLFVPMEDGSEAVTDVDRLFKCVSSSEDVDCMFKDSVVKLQDKLNCFDSTIEKVVAFLAENGLTSNDLERLPFGVAMPIKEALHQTAADPSLTLPPEAYRLIGREDLASMLQTEKKKLHPHGPLKKATLKEGEIDDGFNLDDEILSLRFGKDLRVEEIKRILQSSKPLTVSVVQKPEVSDHDFIQEQETRLLMMCKRTMALPVGRGMFTMATSHPVLTETLPIPPLDLTGRAPPRNTSVGLEHVETPMDMKVWPLFHNGVAAGLRIAQGISKIDSTWIVYNKPRNNQLTEEHAGFLMALGLSGHLNSLSYMNLHDYLCKGHELTTVGLLLGAAASKRGTMDVTTTKMLSIHIDALLPPTSAELDLPHSAQVAAILGVGLLYQGTAQRRMAEVLLSEIGRPPGPEMENAVNRESYSLAAGLALGLVMLEVTVVSIVADLKIADQLYHYMVGGQTKPQTGTQKEKFKSPSYQIKEGDSVNVNVTGPGATLALGLMFMKTNNSSVAAWLDAPDTQFLLDFIRPDFLLLRLLSRGLIMWDHIYPSTDWVESHIPAIVQHYDSTIEPKDADIDVESLSQAKVNIIAGCCMAMGLRFAGSANLQAFNCLMHYTKYCKEMLTSAAVEQAGKPTVETCLDTILLSLTMVMAGTGNLDVLRIARQLRKRHSPDVPYGSHMAVHMAVGLLFLGGGRFTLSTSGPAIAALVCAFYPRFPISSTDNRYHLQAFRHLYVLAAEPRVLVPREVDTKKACYVPLEVTLKETQFYPEASLKMTAPCILPELQLIKKVRVASVRYWPVTIDFTEDKGIPFFCFSFCLTYLIKHNQSLAKFVEGRNISEEKVTALCYLFNSTLKEKKLSSFIESALVESVTEEKPDVLKTLLRMWQITHSLDFKPESSLVWQMKLVITFYKHAFPRISGNLLRKPLVNADLITEYKFHLEDAIDRLMKKNSVSARTCYDANEHKKFFCPAMCCFAVYHDVPLPHCLPSAIQQG</sequence>
<keyword evidence="2" id="KW-0132">Cell division</keyword>
<dbReference type="Pfam" id="PF21282">
    <property type="entry name" value="APC1_3rd"/>
    <property type="match status" value="1"/>
</dbReference>
<dbReference type="InterPro" id="IPR046794">
    <property type="entry name" value="Apc1_MidN"/>
</dbReference>
<evidence type="ECO:0000259" key="6">
    <source>
        <dbReference type="Pfam" id="PF12859"/>
    </source>
</evidence>
<evidence type="ECO:0008006" key="12">
    <source>
        <dbReference type="Google" id="ProtNLM"/>
    </source>
</evidence>
<gene>
    <name evidence="10" type="ORF">PEVE_00018219</name>
</gene>
<dbReference type="Pfam" id="PF18122">
    <property type="entry name" value="APC1_C"/>
    <property type="match status" value="1"/>
</dbReference>
<keyword evidence="5" id="KW-0131">Cell cycle</keyword>
<evidence type="ECO:0000259" key="7">
    <source>
        <dbReference type="Pfam" id="PF18122"/>
    </source>
</evidence>
<keyword evidence="3" id="KW-0677">Repeat</keyword>
<dbReference type="Proteomes" id="UP001159427">
    <property type="component" value="Unassembled WGS sequence"/>
</dbReference>